<proteinExistence type="predicted"/>
<evidence type="ECO:0000313" key="3">
    <source>
        <dbReference type="Proteomes" id="UP000193920"/>
    </source>
</evidence>
<dbReference type="EMBL" id="MCOG01000102">
    <property type="protein sequence ID" value="ORY48387.1"/>
    <property type="molecule type" value="Genomic_DNA"/>
</dbReference>
<feature type="compositionally biased region" description="Low complexity" evidence="1">
    <location>
        <begin position="465"/>
        <end position="522"/>
    </location>
</feature>
<dbReference type="Proteomes" id="UP000193920">
    <property type="component" value="Unassembled WGS sequence"/>
</dbReference>
<keyword evidence="3" id="KW-1185">Reference proteome</keyword>
<reference evidence="2 3" key="1">
    <citation type="submission" date="2016-08" db="EMBL/GenBank/DDBJ databases">
        <title>A Parts List for Fungal Cellulosomes Revealed by Comparative Genomics.</title>
        <authorList>
            <consortium name="DOE Joint Genome Institute"/>
            <person name="Haitjema C.H."/>
            <person name="Gilmore S.P."/>
            <person name="Henske J.K."/>
            <person name="Solomon K.V."/>
            <person name="De Groot R."/>
            <person name="Kuo A."/>
            <person name="Mondo S.J."/>
            <person name="Salamov A.A."/>
            <person name="Labutti K."/>
            <person name="Zhao Z."/>
            <person name="Chiniquy J."/>
            <person name="Barry K."/>
            <person name="Brewer H.M."/>
            <person name="Purvine S.O."/>
            <person name="Wright A.T."/>
            <person name="Boxma B."/>
            <person name="Van Alen T."/>
            <person name="Hackstein J.H."/>
            <person name="Baker S.E."/>
            <person name="Grigoriev I.V."/>
            <person name="O'Malley M.A."/>
        </authorList>
    </citation>
    <scope>NUCLEOTIDE SEQUENCE [LARGE SCALE GENOMIC DNA]</scope>
    <source>
        <strain evidence="2 3">G1</strain>
    </source>
</reference>
<dbReference type="InterPro" id="IPR045167">
    <property type="entry name" value="Hobbit"/>
</dbReference>
<dbReference type="AlphaFoldDB" id="A0A1Y2CN51"/>
<name>A0A1Y2CN51_9FUNG</name>
<sequence length="878" mass="101378">MHVAIQDAQLNSAHRSKRDQFPLSLVLNTSDGKLEWPLWVPLECIFDPSSHCGIMEHVADNFNGYWLSDSYNLSYVKPTERLQGKNIRKKSIIGNKNNTNSIEAKGKMNIDINNNNRKGALKLNTKRAYVDNDNEVDTNIIAIKECNLYATSLQYCTIYNVIVDLFSYTEPNVLKMEDSVQKLVFRIEQLDDLNAVLENIYILKNNIRTLKRSMVQVDWNDLCDNNRYEDLSALDKRTKYEQLQEHLYQTQDDLLYVVMALKRINKIRNSTKKNSSKIKSKFIYMSKDLTYNMILGKSLPYCECIVKDIKCQIDTLDDKTSANTIELRKIIVHNLLEKDNVYMKALVPYIPRQREFLENSKEKMFRLYYRENPAIGGIPIIDHFEINIIPILVQITNKLVNHILWYIFPDRYKQHAEGTYTSGGADIDSKKFDYSDIDSIIYYSYHQDQQQEEIMENKPKKKSSKSSANENENDINISDNEINKNNNNNSNNNNNNSPNTNVNTSNNNNNNNNDNNSNGSNSNDDDIKEWKYNENSDEDIMYDQSTGAEGNSSLANIKESGRNRKFDSMNTLSSVANYGTNNGNEKTDNKIEYNVNQMQNRASQNKTFVYIKIPGAHHCISYKGPKDKNISDIFQFTFKFPTLEYRNKTWSWYEFLMAVKKDLTKTVLNHVAALMKEKIFKRKLNEKESNKMFGMLDEQIMIKFKKYYKNKSGSNTSSTNVSVISNNSNTTLSGNSLISEATYEEVLNFIPEVNEGELNMEYVEELKKELFKNDQNDQQDSMDNTVSSPTSIEIGSDDKRKSASSSNLKPPKLMTRVKSNESIDTSFPVPGHEANTRNANESIISNSINNFSAISNDYNEYMFIKRRMLFGKYMDDKI</sequence>
<dbReference type="OrthoDB" id="1562405at2759"/>
<feature type="region of interest" description="Disordered" evidence="1">
    <location>
        <begin position="450"/>
        <end position="529"/>
    </location>
</feature>
<evidence type="ECO:0000256" key="1">
    <source>
        <dbReference type="SAM" id="MobiDB-lite"/>
    </source>
</evidence>
<comment type="caution">
    <text evidence="2">The sequence shown here is derived from an EMBL/GenBank/DDBJ whole genome shotgun (WGS) entry which is preliminary data.</text>
</comment>
<organism evidence="2 3">
    <name type="scientific">Neocallimastix californiae</name>
    <dbReference type="NCBI Taxonomy" id="1754190"/>
    <lineage>
        <taxon>Eukaryota</taxon>
        <taxon>Fungi</taxon>
        <taxon>Fungi incertae sedis</taxon>
        <taxon>Chytridiomycota</taxon>
        <taxon>Chytridiomycota incertae sedis</taxon>
        <taxon>Neocallimastigomycetes</taxon>
        <taxon>Neocallimastigales</taxon>
        <taxon>Neocallimastigaceae</taxon>
        <taxon>Neocallimastix</taxon>
    </lineage>
</organism>
<accession>A0A1Y2CN51</accession>
<protein>
    <submittedName>
        <fullName evidence="2">Uncharacterized protein</fullName>
    </submittedName>
</protein>
<evidence type="ECO:0000313" key="2">
    <source>
        <dbReference type="EMBL" id="ORY48387.1"/>
    </source>
</evidence>
<dbReference type="PANTHER" id="PTHR15678">
    <property type="entry name" value="ANTIGEN MLAA-22-RELATED"/>
    <property type="match status" value="1"/>
</dbReference>
<dbReference type="STRING" id="1754190.A0A1Y2CN51"/>
<feature type="region of interest" description="Disordered" evidence="1">
    <location>
        <begin position="773"/>
        <end position="817"/>
    </location>
</feature>
<dbReference type="Pfam" id="PF10344">
    <property type="entry name" value="Hobbit"/>
    <property type="match status" value="1"/>
</dbReference>
<dbReference type="PANTHER" id="PTHR15678:SF6">
    <property type="entry name" value="BRIDGE-LIKE LIPID TRANSFER PROTEIN FAMILY MEMBER 2"/>
    <property type="match status" value="1"/>
</dbReference>
<gene>
    <name evidence="2" type="ORF">LY90DRAFT_671061</name>
</gene>